<dbReference type="AlphaFoldDB" id="A0A2A3E9P9"/>
<feature type="coiled-coil region" evidence="1">
    <location>
        <begin position="211"/>
        <end position="268"/>
    </location>
</feature>
<organism evidence="4 5">
    <name type="scientific">Apis cerana cerana</name>
    <name type="common">Oriental honeybee</name>
    <dbReference type="NCBI Taxonomy" id="94128"/>
    <lineage>
        <taxon>Eukaryota</taxon>
        <taxon>Metazoa</taxon>
        <taxon>Ecdysozoa</taxon>
        <taxon>Arthropoda</taxon>
        <taxon>Hexapoda</taxon>
        <taxon>Insecta</taxon>
        <taxon>Pterygota</taxon>
        <taxon>Neoptera</taxon>
        <taxon>Endopterygota</taxon>
        <taxon>Hymenoptera</taxon>
        <taxon>Apocrita</taxon>
        <taxon>Aculeata</taxon>
        <taxon>Apoidea</taxon>
        <taxon>Anthophila</taxon>
        <taxon>Apidae</taxon>
        <taxon>Apis</taxon>
    </lineage>
</organism>
<feature type="region of interest" description="Disordered" evidence="2">
    <location>
        <begin position="515"/>
        <end position="535"/>
    </location>
</feature>
<dbReference type="InterPro" id="IPR010876">
    <property type="entry name" value="C1orf43"/>
</dbReference>
<evidence type="ECO:0000256" key="2">
    <source>
        <dbReference type="SAM" id="MobiDB-lite"/>
    </source>
</evidence>
<keyword evidence="5" id="KW-1185">Reference proteome</keyword>
<dbReference type="EMBL" id="KZ288322">
    <property type="protein sequence ID" value="PBC28204.1"/>
    <property type="molecule type" value="Genomic_DNA"/>
</dbReference>
<dbReference type="PANTHER" id="PTHR10513">
    <property type="entry name" value="DEOXYNUCLEOSIDE KINASE"/>
    <property type="match status" value="1"/>
</dbReference>
<sequence length="570" mass="67206">MNVIAKTVFMLKMTTSICKMYKRPFTVCIEGNIGSGKTTFLSHFKEFNNTTVLQEPVELWRNVGGTNLLELMYTDPKRYSFLFQSYVQLTMLQLHTYKSLMPYKIMERSVFSSRCFIENMKRKKLLHDVEVVILEDWYDWCIENADIETDLIVYLRTSPDVVYHRMKTRARKEESLVSLEYLKQLHNIHDEWLYYQTLFTVPAPVIVLDGNKNLEEMVKEFENCKDQIYEKLKEDVNQADPWWQIVNRKKAEITYMNEEETLNESNENCSDIITETSDQLLSTQFYFTQFDKSFQNTKQEHVKNFDITEYLLEGLECPNGKLDLNQLENLTDIEFIEIICNLEKKLSTLGIYNLCYTMNNMTLEQRMKYAEILHTHLLLPKSLKKEIERRIEVIPKIQYEPQLISDPRLILTPRGHVPPHYYRLKAVDDVKTLEAEITKYDNCLRRHPSENLRAYLLATLATPLNGSGQRLIHQFCDLYEHARHDPTEFGDEEYQVYTRLFLKLMDAARLLKSYPSSRKSSPSRTPIKKNVETKRNILEPKMKLPEDQTLTGSRPNTLTVMMLDNNETSV</sequence>
<dbReference type="Pfam" id="PF01712">
    <property type="entry name" value="dNK"/>
    <property type="match status" value="1"/>
</dbReference>
<dbReference type="FunFam" id="3.40.50.300:FF:001571">
    <property type="entry name" value="Deoxynucleoside kinase"/>
    <property type="match status" value="1"/>
</dbReference>
<evidence type="ECO:0000313" key="4">
    <source>
        <dbReference type="EMBL" id="PBC28204.1"/>
    </source>
</evidence>
<evidence type="ECO:0000256" key="1">
    <source>
        <dbReference type="SAM" id="Coils"/>
    </source>
</evidence>
<keyword evidence="4" id="KW-0808">Transferase</keyword>
<feature type="domain" description="Deoxynucleoside kinase" evidence="3">
    <location>
        <begin position="27"/>
        <end position="230"/>
    </location>
</feature>
<dbReference type="InterPro" id="IPR031314">
    <property type="entry name" value="DNK_dom"/>
</dbReference>
<dbReference type="Gene3D" id="3.40.50.300">
    <property type="entry name" value="P-loop containing nucleotide triphosphate hydrolases"/>
    <property type="match status" value="1"/>
</dbReference>
<dbReference type="PANTHER" id="PTHR10513:SF24">
    <property type="entry name" value="THYMIDINE KINASE 2, MITOCHONDRIAL"/>
    <property type="match status" value="1"/>
</dbReference>
<dbReference type="SUPFAM" id="SSF52540">
    <property type="entry name" value="P-loop containing nucleoside triphosphate hydrolases"/>
    <property type="match status" value="1"/>
</dbReference>
<accession>A0A2A3E9P9</accession>
<dbReference type="OrthoDB" id="567086at2759"/>
<protein>
    <submittedName>
        <fullName evidence="4">Deoxynucleoside kinase</fullName>
    </submittedName>
</protein>
<dbReference type="STRING" id="94128.A0A2A3E9P9"/>
<reference evidence="4 5" key="1">
    <citation type="submission" date="2014-07" db="EMBL/GenBank/DDBJ databases">
        <title>Genomic and transcriptomic analysis on Apis cerana provide comprehensive insights into honey bee biology.</title>
        <authorList>
            <person name="Diao Q."/>
            <person name="Sun L."/>
            <person name="Zheng H."/>
            <person name="Zheng H."/>
            <person name="Xu S."/>
            <person name="Wang S."/>
            <person name="Zeng Z."/>
            <person name="Hu F."/>
            <person name="Su S."/>
            <person name="Wu J."/>
        </authorList>
    </citation>
    <scope>NUCLEOTIDE SEQUENCE [LARGE SCALE GENOMIC DNA]</scope>
    <source>
        <tissue evidence="4">Pupae without intestine</tissue>
    </source>
</reference>
<name>A0A2A3E9P9_APICC</name>
<dbReference type="Proteomes" id="UP000242457">
    <property type="component" value="Unassembled WGS sequence"/>
</dbReference>
<dbReference type="GO" id="GO:0019136">
    <property type="term" value="F:deoxynucleoside kinase activity"/>
    <property type="evidence" value="ECO:0007669"/>
    <property type="project" value="TreeGrafter"/>
</dbReference>
<dbReference type="InterPro" id="IPR027417">
    <property type="entry name" value="P-loop_NTPase"/>
</dbReference>
<evidence type="ECO:0000259" key="3">
    <source>
        <dbReference type="Pfam" id="PF01712"/>
    </source>
</evidence>
<dbReference type="CDD" id="cd01673">
    <property type="entry name" value="dNK"/>
    <property type="match status" value="1"/>
</dbReference>
<keyword evidence="4" id="KW-0418">Kinase</keyword>
<evidence type="ECO:0000313" key="5">
    <source>
        <dbReference type="Proteomes" id="UP000242457"/>
    </source>
</evidence>
<dbReference type="Pfam" id="PF07406">
    <property type="entry name" value="NICE-3"/>
    <property type="match status" value="1"/>
</dbReference>
<proteinExistence type="predicted"/>
<gene>
    <name evidence="4" type="ORF">APICC_06203</name>
</gene>
<keyword evidence="1" id="KW-0175">Coiled coil</keyword>
<dbReference type="InterPro" id="IPR050566">
    <property type="entry name" value="Deoxyribonucleoside_kinase"/>
</dbReference>
<dbReference type="GO" id="GO:0005739">
    <property type="term" value="C:mitochondrion"/>
    <property type="evidence" value="ECO:0007669"/>
    <property type="project" value="TreeGrafter"/>
</dbReference>